<dbReference type="AlphaFoldDB" id="A0AAI9TR64"/>
<gene>
    <name evidence="1" type="ORF">VN97_g1305</name>
</gene>
<evidence type="ECO:0000313" key="1">
    <source>
        <dbReference type="EMBL" id="KAJ9491942.1"/>
    </source>
</evidence>
<dbReference type="EMBL" id="LACB01000021">
    <property type="protein sequence ID" value="KAJ9491942.1"/>
    <property type="molecule type" value="Genomic_DNA"/>
</dbReference>
<comment type="caution">
    <text evidence="1">The sequence shown here is derived from an EMBL/GenBank/DDBJ whole genome shotgun (WGS) entry which is preliminary data.</text>
</comment>
<sequence>MDKLSGLANKLGGNKGQEYLDKGIHAVEDKIGGGKGDDTQKKVTDAGREQLDKSGYGFRTLMEGYR</sequence>
<protein>
    <submittedName>
        <fullName evidence="1">Uncharacterized protein</fullName>
    </submittedName>
</protein>
<keyword evidence="2" id="KW-1185">Reference proteome</keyword>
<dbReference type="Proteomes" id="UP001227192">
    <property type="component" value="Unassembled WGS sequence"/>
</dbReference>
<reference evidence="1" key="2">
    <citation type="journal article" date="2016" name="Fungal Biol.">
        <title>Ochratoxin A production by Penicillium thymicola.</title>
        <authorList>
            <person name="Nguyen H.D.T."/>
            <person name="McMullin D.R."/>
            <person name="Ponomareva E."/>
            <person name="Riley R."/>
            <person name="Pomraning K.R."/>
            <person name="Baker S.E."/>
            <person name="Seifert K.A."/>
        </authorList>
    </citation>
    <scope>NUCLEOTIDE SEQUENCE</scope>
    <source>
        <strain evidence="1">DAOM 180753</strain>
    </source>
</reference>
<organism evidence="1 2">
    <name type="scientific">Penicillium thymicola</name>
    <dbReference type="NCBI Taxonomy" id="293382"/>
    <lineage>
        <taxon>Eukaryota</taxon>
        <taxon>Fungi</taxon>
        <taxon>Dikarya</taxon>
        <taxon>Ascomycota</taxon>
        <taxon>Pezizomycotina</taxon>
        <taxon>Eurotiomycetes</taxon>
        <taxon>Eurotiomycetidae</taxon>
        <taxon>Eurotiales</taxon>
        <taxon>Aspergillaceae</taxon>
        <taxon>Penicillium</taxon>
    </lineage>
</organism>
<proteinExistence type="predicted"/>
<evidence type="ECO:0000313" key="2">
    <source>
        <dbReference type="Proteomes" id="UP001227192"/>
    </source>
</evidence>
<name>A0AAI9TR64_PENTH</name>
<reference evidence="1" key="1">
    <citation type="submission" date="2015-06" db="EMBL/GenBank/DDBJ databases">
        <authorList>
            <person name="Nguyen H."/>
        </authorList>
    </citation>
    <scope>NUCLEOTIDE SEQUENCE</scope>
    <source>
        <strain evidence="1">DAOM 180753</strain>
    </source>
</reference>
<accession>A0AAI9TR64</accession>